<dbReference type="EMBL" id="JAWDGP010006810">
    <property type="protein sequence ID" value="KAK3735265.1"/>
    <property type="molecule type" value="Genomic_DNA"/>
</dbReference>
<keyword evidence="2" id="KW-1133">Transmembrane helix</keyword>
<evidence type="ECO:0008006" key="5">
    <source>
        <dbReference type="Google" id="ProtNLM"/>
    </source>
</evidence>
<dbReference type="InterPro" id="IPR002401">
    <property type="entry name" value="Cyt_P450_E_grp-I"/>
</dbReference>
<evidence type="ECO:0000313" key="4">
    <source>
        <dbReference type="Proteomes" id="UP001283361"/>
    </source>
</evidence>
<evidence type="ECO:0000256" key="2">
    <source>
        <dbReference type="SAM" id="Phobius"/>
    </source>
</evidence>
<name>A0AAE1CTW4_9GAST</name>
<dbReference type="PANTHER" id="PTHR24299">
    <property type="entry name" value="CYTOCHROME P450 FAMILY 1"/>
    <property type="match status" value="1"/>
</dbReference>
<dbReference type="GO" id="GO:0016705">
    <property type="term" value="F:oxidoreductase activity, acting on paired donors, with incorporation or reduction of molecular oxygen"/>
    <property type="evidence" value="ECO:0007669"/>
    <property type="project" value="InterPro"/>
</dbReference>
<protein>
    <recommendedName>
        <fullName evidence="5">Cytochrome P450</fullName>
    </recommendedName>
</protein>
<sequence length="128" mass="14182">MASEPSQKIEVWTSQTLTYVALTLGLIALIKYLLTSRPPANIPPFPARAYPFMGHLPYFRNGLRKELEEWTKSTGEIFSLYFGGQLVVILSSYDAAYQAFVKHGDTLSDRPKSLAVDVDGDDPDKGVA</sequence>
<evidence type="ECO:0000256" key="1">
    <source>
        <dbReference type="ARBA" id="ARBA00010617"/>
    </source>
</evidence>
<dbReference type="GO" id="GO:0020037">
    <property type="term" value="F:heme binding"/>
    <property type="evidence" value="ECO:0007669"/>
    <property type="project" value="InterPro"/>
</dbReference>
<dbReference type="Pfam" id="PF00067">
    <property type="entry name" value="p450"/>
    <property type="match status" value="1"/>
</dbReference>
<keyword evidence="2" id="KW-0812">Transmembrane</keyword>
<dbReference type="Gene3D" id="1.10.630.10">
    <property type="entry name" value="Cytochrome P450"/>
    <property type="match status" value="1"/>
</dbReference>
<feature type="transmembrane region" description="Helical" evidence="2">
    <location>
        <begin position="16"/>
        <end position="34"/>
    </location>
</feature>
<comment type="similarity">
    <text evidence="1">Belongs to the cytochrome P450 family.</text>
</comment>
<dbReference type="AlphaFoldDB" id="A0AAE1CTW4"/>
<accession>A0AAE1CTW4</accession>
<dbReference type="SUPFAM" id="SSF48264">
    <property type="entry name" value="Cytochrome P450"/>
    <property type="match status" value="1"/>
</dbReference>
<comment type="caution">
    <text evidence="3">The sequence shown here is derived from an EMBL/GenBank/DDBJ whole genome shotgun (WGS) entry which is preliminary data.</text>
</comment>
<dbReference type="GO" id="GO:0005506">
    <property type="term" value="F:iron ion binding"/>
    <property type="evidence" value="ECO:0007669"/>
    <property type="project" value="InterPro"/>
</dbReference>
<dbReference type="PRINTS" id="PR00463">
    <property type="entry name" value="EP450I"/>
</dbReference>
<dbReference type="InterPro" id="IPR001128">
    <property type="entry name" value="Cyt_P450"/>
</dbReference>
<proteinExistence type="inferred from homology"/>
<dbReference type="InterPro" id="IPR036396">
    <property type="entry name" value="Cyt_P450_sf"/>
</dbReference>
<dbReference type="GO" id="GO:0004497">
    <property type="term" value="F:monooxygenase activity"/>
    <property type="evidence" value="ECO:0007669"/>
    <property type="project" value="InterPro"/>
</dbReference>
<keyword evidence="2" id="KW-0472">Membrane</keyword>
<reference evidence="3" key="1">
    <citation type="journal article" date="2023" name="G3 (Bethesda)">
        <title>A reference genome for the long-term kleptoplast-retaining sea slug Elysia crispata morphotype clarki.</title>
        <authorList>
            <person name="Eastman K.E."/>
            <person name="Pendleton A.L."/>
            <person name="Shaikh M.A."/>
            <person name="Suttiyut T."/>
            <person name="Ogas R."/>
            <person name="Tomko P."/>
            <person name="Gavelis G."/>
            <person name="Widhalm J.R."/>
            <person name="Wisecaver J.H."/>
        </authorList>
    </citation>
    <scope>NUCLEOTIDE SEQUENCE</scope>
    <source>
        <strain evidence="3">ECLA1</strain>
    </source>
</reference>
<keyword evidence="4" id="KW-1185">Reference proteome</keyword>
<organism evidence="3 4">
    <name type="scientific">Elysia crispata</name>
    <name type="common">lettuce slug</name>
    <dbReference type="NCBI Taxonomy" id="231223"/>
    <lineage>
        <taxon>Eukaryota</taxon>
        <taxon>Metazoa</taxon>
        <taxon>Spiralia</taxon>
        <taxon>Lophotrochozoa</taxon>
        <taxon>Mollusca</taxon>
        <taxon>Gastropoda</taxon>
        <taxon>Heterobranchia</taxon>
        <taxon>Euthyneura</taxon>
        <taxon>Panpulmonata</taxon>
        <taxon>Sacoglossa</taxon>
        <taxon>Placobranchoidea</taxon>
        <taxon>Plakobranchidae</taxon>
        <taxon>Elysia</taxon>
    </lineage>
</organism>
<evidence type="ECO:0000313" key="3">
    <source>
        <dbReference type="EMBL" id="KAK3735265.1"/>
    </source>
</evidence>
<gene>
    <name evidence="3" type="ORF">RRG08_020047</name>
</gene>
<dbReference type="Proteomes" id="UP001283361">
    <property type="component" value="Unassembled WGS sequence"/>
</dbReference>